<dbReference type="GO" id="GO:0004815">
    <property type="term" value="F:aspartate-tRNA ligase activity"/>
    <property type="evidence" value="ECO:0007669"/>
    <property type="project" value="UniProtKB-EC"/>
</dbReference>
<evidence type="ECO:0000256" key="25">
    <source>
        <dbReference type="ARBA" id="ARBA00047904"/>
    </source>
</evidence>
<dbReference type="EMBL" id="JAUCMV010000002">
    <property type="protein sequence ID" value="KAK0417007.1"/>
    <property type="molecule type" value="Genomic_DNA"/>
</dbReference>
<dbReference type="Gene3D" id="1.25.10.10">
    <property type="entry name" value="Leucine-rich Repeat Variant"/>
    <property type="match status" value="1"/>
</dbReference>
<proteinExistence type="inferred from homology"/>
<dbReference type="SMART" id="SM00498">
    <property type="entry name" value="FH2"/>
    <property type="match status" value="1"/>
</dbReference>
<feature type="compositionally biased region" description="Basic and acidic residues" evidence="28">
    <location>
        <begin position="2407"/>
        <end position="2418"/>
    </location>
</feature>
<keyword evidence="15" id="KW-0256">Endoplasmic reticulum</keyword>
<gene>
    <name evidence="33" type="ORF">QR680_012789</name>
</gene>
<dbReference type="Pfam" id="PF06367">
    <property type="entry name" value="Drf_FH3"/>
    <property type="match status" value="1"/>
</dbReference>
<dbReference type="GO" id="GO:0005524">
    <property type="term" value="F:ATP binding"/>
    <property type="evidence" value="ECO:0007669"/>
    <property type="project" value="UniProtKB-KW"/>
</dbReference>
<dbReference type="GO" id="GO:0005794">
    <property type="term" value="C:Golgi apparatus"/>
    <property type="evidence" value="ECO:0007669"/>
    <property type="project" value="UniProtKB-SubCell"/>
</dbReference>
<dbReference type="InterPro" id="IPR004523">
    <property type="entry name" value="Asp-tRNA_synthase_2"/>
</dbReference>
<dbReference type="PROSITE" id="PS51314">
    <property type="entry name" value="VPS37_C"/>
    <property type="match status" value="1"/>
</dbReference>
<dbReference type="GO" id="GO:0017101">
    <property type="term" value="C:aminoacyl-tRNA synthetase multienzyme complex"/>
    <property type="evidence" value="ECO:0007669"/>
    <property type="project" value="TreeGrafter"/>
</dbReference>
<evidence type="ECO:0000256" key="15">
    <source>
        <dbReference type="ARBA" id="ARBA00022824"/>
    </source>
</evidence>
<keyword evidence="12" id="KW-0436">Ligase</keyword>
<dbReference type="SUPFAM" id="SSF101447">
    <property type="entry name" value="Formin homology 2 domain (FH2 domain)"/>
    <property type="match status" value="1"/>
</dbReference>
<evidence type="ECO:0000313" key="34">
    <source>
        <dbReference type="Proteomes" id="UP001175271"/>
    </source>
</evidence>
<keyword evidence="23" id="KW-0687">Ribonucleoprotein</keyword>
<dbReference type="InterPro" id="IPR024096">
    <property type="entry name" value="NO_sig/Golgi_transp_ligand-bd"/>
</dbReference>
<feature type="compositionally biased region" description="Pro residues" evidence="28">
    <location>
        <begin position="1012"/>
        <end position="1082"/>
    </location>
</feature>
<feature type="region of interest" description="Disordered" evidence="28">
    <location>
        <begin position="972"/>
        <end position="1088"/>
    </location>
</feature>
<feature type="domain" description="Aminoacyl-transfer RNA synthetases class-II family profile" evidence="29">
    <location>
        <begin position="2610"/>
        <end position="2915"/>
    </location>
</feature>
<dbReference type="InterPro" id="IPR011989">
    <property type="entry name" value="ARM-like"/>
</dbReference>
<keyword evidence="16" id="KW-0067">ATP-binding</keyword>
<dbReference type="PROSITE" id="PS51444">
    <property type="entry name" value="FH2"/>
    <property type="match status" value="1"/>
</dbReference>
<dbReference type="GO" id="GO:0048193">
    <property type="term" value="P:Golgi vesicle transport"/>
    <property type="evidence" value="ECO:0007669"/>
    <property type="project" value="InterPro"/>
</dbReference>
<evidence type="ECO:0000256" key="20">
    <source>
        <dbReference type="ARBA" id="ARBA00022980"/>
    </source>
</evidence>
<dbReference type="HAMAP" id="MF_02075">
    <property type="entry name" value="Asp_tRNA_synth_type2"/>
    <property type="match status" value="1"/>
</dbReference>
<evidence type="ECO:0000259" key="29">
    <source>
        <dbReference type="PROSITE" id="PS50862"/>
    </source>
</evidence>
<evidence type="ECO:0000256" key="18">
    <source>
        <dbReference type="ARBA" id="ARBA00022917"/>
    </source>
</evidence>
<evidence type="ECO:0000256" key="26">
    <source>
        <dbReference type="PROSITE-ProRule" id="PRU00646"/>
    </source>
</evidence>
<feature type="region of interest" description="Disordered" evidence="28">
    <location>
        <begin position="2407"/>
        <end position="2438"/>
    </location>
</feature>
<dbReference type="GO" id="GO:0015031">
    <property type="term" value="P:protein transport"/>
    <property type="evidence" value="ECO:0007669"/>
    <property type="project" value="UniProtKB-UniRule"/>
</dbReference>
<evidence type="ECO:0000313" key="33">
    <source>
        <dbReference type="EMBL" id="KAK0417007.1"/>
    </source>
</evidence>
<keyword evidence="21" id="KW-0333">Golgi apparatus</keyword>
<organism evidence="33 34">
    <name type="scientific">Steinernema hermaphroditum</name>
    <dbReference type="NCBI Taxonomy" id="289476"/>
    <lineage>
        <taxon>Eukaryota</taxon>
        <taxon>Metazoa</taxon>
        <taxon>Ecdysozoa</taxon>
        <taxon>Nematoda</taxon>
        <taxon>Chromadorea</taxon>
        <taxon>Rhabditida</taxon>
        <taxon>Tylenchina</taxon>
        <taxon>Panagrolaimomorpha</taxon>
        <taxon>Strongyloidoidea</taxon>
        <taxon>Steinernematidae</taxon>
        <taxon>Steinernema</taxon>
    </lineage>
</organism>
<keyword evidence="11" id="KW-0963">Cytoplasm</keyword>
<evidence type="ECO:0000256" key="11">
    <source>
        <dbReference type="ARBA" id="ARBA00022490"/>
    </source>
</evidence>
<evidence type="ECO:0000256" key="27">
    <source>
        <dbReference type="SAM" id="Coils"/>
    </source>
</evidence>
<dbReference type="InterPro" id="IPR002312">
    <property type="entry name" value="Asp/Asn-tRNA-synth_IIb"/>
</dbReference>
<dbReference type="InterPro" id="IPR027486">
    <property type="entry name" value="Ribosomal_uS10_dom"/>
</dbReference>
<dbReference type="SUPFAM" id="SSF111126">
    <property type="entry name" value="Ligand-binding domain in the NO signalling and Golgi transport"/>
    <property type="match status" value="1"/>
</dbReference>
<dbReference type="PANTHER" id="PTHR43450">
    <property type="entry name" value="ASPARTYL-TRNA SYNTHETASE"/>
    <property type="match status" value="1"/>
</dbReference>
<feature type="compositionally biased region" description="Low complexity" evidence="28">
    <location>
        <begin position="2420"/>
        <end position="2430"/>
    </location>
</feature>
<dbReference type="Gene3D" id="3.30.1380.20">
    <property type="entry name" value="Trafficking protein particle complex subunit 3"/>
    <property type="match status" value="1"/>
</dbReference>
<feature type="compositionally biased region" description="Pro residues" evidence="28">
    <location>
        <begin position="995"/>
        <end position="1005"/>
    </location>
</feature>
<dbReference type="Pfam" id="PF04051">
    <property type="entry name" value="TRAPP"/>
    <property type="match status" value="1"/>
</dbReference>
<keyword evidence="19 26" id="KW-0653">Protein transport</keyword>
<evidence type="ECO:0000256" key="13">
    <source>
        <dbReference type="ARBA" id="ARBA00022741"/>
    </source>
</evidence>
<dbReference type="SMART" id="SM01139">
    <property type="entry name" value="Drf_FH3"/>
    <property type="match status" value="1"/>
</dbReference>
<dbReference type="FunFam" id="3.30.930.10:FF:000013">
    <property type="entry name" value="Aspartate--tRNA ligase, cytoplasmic"/>
    <property type="match status" value="1"/>
</dbReference>
<dbReference type="SUPFAM" id="SSF55681">
    <property type="entry name" value="Class II aaRS and biotin synthetases"/>
    <property type="match status" value="1"/>
</dbReference>
<dbReference type="InterPro" id="IPR004365">
    <property type="entry name" value="NA-bd_OB_tRNA"/>
</dbReference>
<evidence type="ECO:0000256" key="9">
    <source>
        <dbReference type="ARBA" id="ARBA00018853"/>
    </source>
</evidence>
<keyword evidence="20" id="KW-0689">Ribosomal protein</keyword>
<sequence length="2915" mass="327831">MSKQSKTGGVVDSRKMSGELFTLTYGALVADLIRDFERPAAVNRQLDKMGYNIGLRLADDLLAKNAHIGRCTDLHQVADVIAKTALKNYLGVSAQITNWSSNNDEFSMVFESNPLTEFVEIPPELSELRYSQIICGAIRGAMESLHMEVTASVVTDVPNPTEIRVKDMNLNWNSYLAHWEVLQQWNRARQLALEQLNQEIGQAHLLSCQQLEVEHTLGHGSPAADKQPSANKSLLEAVDEPTDKEMLEFIQQTLRHRRERDIKRAAETKGKAKKNEEEEYVLDEKIGLDRIHNYKARVHSQEEFGLKTDAVNELASKMDASFQAVHHSLNPSLWPSIPLNLTEPQMLPFFFTSSSTSDDDEEIPAEFSGSGRATATILIDSMFSRKKEKDKEKSNEGVQNDSKASYTSMQVNIFYVFLLNELIFLSFFNEEERHNAPFTVQWKNAFSQLETVVKKKTESEACQSIATSRNFTCASWSVSMKPSEVYGQSEMALEEAPLKGMSDSEIDKLFRDVMKDSNVTGDKLEQNCNTMRRDMKIRLIAQSKRKEAKNSPVDLCRKMQMLKEGKSHNFAEVTEKVRVTLQSESVSWIEQFGKAGGARLLEDMMGRLIETLEAIRTGDLRYAEVPEEKIISALYDAVQGARSFINAWPGIKATFKTDSKLSYRLIQGLYVTNSRDNQSDLNDGLCFQIIKLLSVICFLGGGESEDSEYFEISGHAMIMRDLTDVGTERKVPRFACITKCLTHRRADVVKCGINVVNVLLSKADDSVETDWMFRMHYRSEFMRSGMRDAIPYIERMCEEYPEVANAYKVFEAERRADYEDFVARYENLKGTYDSVDDCIEMVKRRVEGTGCEASYLSLFQHLLLIGDDRHPMISYFRLIESCVSEIVFGDVGCDPDFDNKFVFQTSIGDILDQLDESAGADLSAHMNKRLEQATLAKQEAVAKQTQYYEKIAEFKNEVLQLRAHIADHTKPLPPATVCTLPPPAADSNLPKATGGPPPPPPPPGLPRVTGGPPRPAVPPGVKAGPPPPPPPLPGITGGPPAPPPPPPLGRAGGPPPPPPPPGVRGPPGPPPPPGGYGPPGPPGFVTAAARPEVPDYLQKRQKYKVDGPMKKIAWNAAVINPFKVEKESFWVSAKDRLEDDDLRAFQEKFATATAVHGSDSCESISSRATKKVKMAIIITDEKVLKALSILQASCKLSLKEWHRGLLEIDESVLPVNALQQLRSALPPVDQIKQLKEMDPKTFDEMVEAEQFIATIGQISGLPLRLDMIIFKMRLNEMLSDVKPGIAALIESCDEIRKSSGFSMFLDMVLQVGNMMSQSSKAHKDTYAFELSVLTKLRDTKDKENSHTLLHELIEMLRRKSKGRYSTFILDDFGHIPTAARTNEELENCLKTYVKQSEGDRFLEKFAPFLAEAKSEVETVQNMHKTMIAKWTCLSKFYSFDPAKYKMEAFFGDMKTFKDQYEACYKELEMEKEREERKKTKRQPFATLTNSIPNFAAPVGTPIIRTDKKSTGVVDEIEKIIDTGGLLRGRTPRNGPKTARGRNALQRKKSKADVTDELTPTFQRPDNYKRLPKRSSVTAASVWPPRMATASPSCKAMLTAWLEFVGCHIVQEGDTYYETKQFPASASSPSFASWLLRSVWCQPSTSVHRSTYQVPEYSLSFQADIFWGAPSAHRELGPLFAKLRGDVRAVYAPGEADSPMSKFVASPEHLATFLEEIWRRQKVPDEWTDSKHCILMHNFGFNLLERVLIRRLALYGLYLGINANDNIKRRTPINAVCAIRLKMTTNPGGHHMAMIARLSDLGVPVGFVTIVRSFFKTIAPEKDPPQLSAFLFDWAVELLMAKSGVTASARWQIGFRDYVLVHDSIDELHFAVEELRRNSAEYGVRIGTAQSLVVRKRGLPKLDVDGLREVEGFGGLSDFVGIKRDVAEMPPLLGCHDFWGCGENSTLERCGAIPFNSDVFLAVEWFDVLVGRLRPFGYEDCKTELRILIASVRFSEEESDQENMKKKKEAMEYETQLEICVSAAMNQIKNLSYGELKDLHENDAKIDAIIESLPQIRSLPNEKDMVLAQNKSFAECNLTLEPKLNEAKVELMANYEEAMKYKAEVETLKARLDAVSSKRSIDATCACLQAAVREAEDESEKLMEDLQMGKIEPDRFVDEFVRKKTLAHKRKIKSEKLMAIVNEQQMVMERRSSTRSVPYPDVMMNRNLIQPLNRISSRQFATLREQARKVDPRYIYEPEFKDPRIYPTLPTLNVRLQSYDYVQLELYQSYVDKVATRFNFDVVESYAVAAKTERCVSYKPNSTVVDSEVDLSIYDRVVRLENVYAVHLPLFISLLRTHLPVGVKMTVKEHEKDDESYRYIPDLLLKQRQEELKALDDPIDMSEPVEVAVTENADGEQKLSKKELNKLKRKQEKEAKKAQNDAARGTGADGAAADDEPDVSEGKYGGFALEKSRLQAGASAVFTEVYDLNAALDGQEVLVRGRIHCSRSKGKTCFVVLRDAISTVQVMLCVGDVISKQMLKFVSKISAESVIDIRGFVSKVENEIASCTQKDVELKPTEVFVVSMAEPRLPLQIEDASRPQSGDDDRATVNLDTRLDNRVLDLRTATNHAIFSIQDAICDLFTSALKKRGFRQIHTPKMISAASEGGANVFEVTYFNRSAYLAQSPQLYKQMAIAAGFKKVYTVGSVFRAEDSNTHRHMTEFVGLDLEMEFKVDYHEVLQTIGNVLIDIFKGLKTNLASEIETVGKQYPAEPFEFAEPSLVLKFPEAVAMLRAVGAEIGDEDDLTTANEKLLGKLVKEKYHTDFYILDKFPLAVRPFYTMPDPEDHRYSNSYDMFMRGEEILSGAQRIHDPALLTDRAKLHQIEIEKIQAYVDAFKYGCPPHAGGGIGLERVTMLFLGIHNIRLASLFPRDPKRLTP</sequence>
<dbReference type="InterPro" id="IPR045864">
    <property type="entry name" value="aa-tRNA-synth_II/BPL/LPL"/>
</dbReference>
<keyword evidence="27" id="KW-0175">Coiled coil</keyword>
<dbReference type="InterPro" id="IPR009851">
    <property type="entry name" value="Mod_r"/>
</dbReference>
<dbReference type="GO" id="GO:0031267">
    <property type="term" value="F:small GTPase binding"/>
    <property type="evidence" value="ECO:0007669"/>
    <property type="project" value="InterPro"/>
</dbReference>
<keyword evidence="14" id="KW-0967">Endosome</keyword>
<evidence type="ECO:0000256" key="4">
    <source>
        <dbReference type="ARBA" id="ARBA00004496"/>
    </source>
</evidence>
<evidence type="ECO:0000256" key="24">
    <source>
        <dbReference type="ARBA" id="ARBA00033155"/>
    </source>
</evidence>
<evidence type="ECO:0000256" key="28">
    <source>
        <dbReference type="SAM" id="MobiDB-lite"/>
    </source>
</evidence>
<dbReference type="PANTHER" id="PTHR43450:SF1">
    <property type="entry name" value="ASPARTATE--TRNA LIGASE, CYTOPLASMIC"/>
    <property type="match status" value="1"/>
</dbReference>
<dbReference type="Gene3D" id="2.40.50.140">
    <property type="entry name" value="Nucleic acid-binding proteins"/>
    <property type="match status" value="1"/>
</dbReference>
<dbReference type="Gene3D" id="1.10.238.150">
    <property type="entry name" value="Formin, FH3 diaphanous domain"/>
    <property type="match status" value="1"/>
</dbReference>
<dbReference type="Pfam" id="PF00152">
    <property type="entry name" value="tRNA-synt_2"/>
    <property type="match status" value="1"/>
</dbReference>
<dbReference type="SUPFAM" id="SSF50249">
    <property type="entry name" value="Nucleic acid-binding proteins"/>
    <property type="match status" value="1"/>
</dbReference>
<evidence type="ECO:0000256" key="12">
    <source>
        <dbReference type="ARBA" id="ARBA00022598"/>
    </source>
</evidence>
<accession>A0AA39I376</accession>
<dbReference type="GO" id="GO:0000813">
    <property type="term" value="C:ESCRT I complex"/>
    <property type="evidence" value="ECO:0007669"/>
    <property type="project" value="UniProtKB-ARBA"/>
</dbReference>
<keyword evidence="17" id="KW-0931">ER-Golgi transport</keyword>
<evidence type="ECO:0000259" key="31">
    <source>
        <dbReference type="PROSITE" id="PS51314"/>
    </source>
</evidence>
<dbReference type="NCBIfam" id="NF003483">
    <property type="entry name" value="PRK05159.1"/>
    <property type="match status" value="1"/>
</dbReference>
<dbReference type="Pfam" id="PF00338">
    <property type="entry name" value="Ribosomal_S10"/>
    <property type="match status" value="1"/>
</dbReference>
<comment type="caution">
    <text evidence="33">The sequence shown here is derived from an EMBL/GenBank/DDBJ whole genome shotgun (WGS) entry which is preliminary data.</text>
</comment>
<feature type="coiled-coil region" evidence="27">
    <location>
        <begin position="2097"/>
        <end position="2151"/>
    </location>
</feature>
<dbReference type="PROSITE" id="PS51232">
    <property type="entry name" value="GBD_FH3"/>
    <property type="match status" value="1"/>
</dbReference>
<evidence type="ECO:0000259" key="32">
    <source>
        <dbReference type="PROSITE" id="PS51444"/>
    </source>
</evidence>
<comment type="catalytic activity">
    <reaction evidence="25">
        <text>tRNA(Asp) + L-aspartate + ATP = L-aspartyl-tRNA(Asp) + AMP + diphosphate</text>
        <dbReference type="Rhea" id="RHEA:19649"/>
        <dbReference type="Rhea" id="RHEA-COMP:9660"/>
        <dbReference type="Rhea" id="RHEA-COMP:9678"/>
        <dbReference type="ChEBI" id="CHEBI:29991"/>
        <dbReference type="ChEBI" id="CHEBI:30616"/>
        <dbReference type="ChEBI" id="CHEBI:33019"/>
        <dbReference type="ChEBI" id="CHEBI:78442"/>
        <dbReference type="ChEBI" id="CHEBI:78516"/>
        <dbReference type="ChEBI" id="CHEBI:456215"/>
        <dbReference type="EC" id="6.1.1.12"/>
    </reaction>
</comment>
<keyword evidence="18" id="KW-0648">Protein biosynthesis</keyword>
<dbReference type="InterPro" id="IPR014768">
    <property type="entry name" value="GBD/FH3_dom"/>
</dbReference>
<dbReference type="GO" id="GO:0005840">
    <property type="term" value="C:ribosome"/>
    <property type="evidence" value="ECO:0007669"/>
    <property type="project" value="UniProtKB-KW"/>
</dbReference>
<dbReference type="SMART" id="SM01140">
    <property type="entry name" value="Drf_GBD"/>
    <property type="match status" value="1"/>
</dbReference>
<dbReference type="Pfam" id="PF07200">
    <property type="entry name" value="Mod_r"/>
    <property type="match status" value="1"/>
</dbReference>
<dbReference type="PROSITE" id="PS50862">
    <property type="entry name" value="AA_TRNA_LIGASE_II"/>
    <property type="match status" value="1"/>
</dbReference>
<reference evidence="33" key="1">
    <citation type="submission" date="2023-06" db="EMBL/GenBank/DDBJ databases">
        <title>Genomic analysis of the entomopathogenic nematode Steinernema hermaphroditum.</title>
        <authorList>
            <person name="Schwarz E.M."/>
            <person name="Heppert J.K."/>
            <person name="Baniya A."/>
            <person name="Schwartz H.T."/>
            <person name="Tan C.-H."/>
            <person name="Antoshechkin I."/>
            <person name="Sternberg P.W."/>
            <person name="Goodrich-Blair H."/>
            <person name="Dillman A.R."/>
        </authorList>
    </citation>
    <scope>NUCLEOTIDE SEQUENCE</scope>
    <source>
        <strain evidence="33">PS9179</strain>
        <tissue evidence="33">Whole animal</tissue>
    </source>
</reference>
<keyword evidence="34" id="KW-1185">Reference proteome</keyword>
<evidence type="ECO:0000256" key="3">
    <source>
        <dbReference type="ARBA" id="ARBA00004240"/>
    </source>
</evidence>
<evidence type="ECO:0000256" key="10">
    <source>
        <dbReference type="ARBA" id="ARBA00022448"/>
    </source>
</evidence>
<dbReference type="GO" id="GO:0005783">
    <property type="term" value="C:endoplasmic reticulum"/>
    <property type="evidence" value="ECO:0007669"/>
    <property type="project" value="UniProtKB-SubCell"/>
</dbReference>
<dbReference type="CDD" id="cd14942">
    <property type="entry name" value="TRAPPC3_bet3"/>
    <property type="match status" value="1"/>
</dbReference>
<evidence type="ECO:0000256" key="23">
    <source>
        <dbReference type="ARBA" id="ARBA00023274"/>
    </source>
</evidence>
<dbReference type="GO" id="GO:0003723">
    <property type="term" value="F:RNA binding"/>
    <property type="evidence" value="ECO:0007669"/>
    <property type="project" value="TreeGrafter"/>
</dbReference>
<dbReference type="GO" id="GO:1990904">
    <property type="term" value="C:ribonucleoprotein complex"/>
    <property type="evidence" value="ECO:0007669"/>
    <property type="project" value="UniProtKB-KW"/>
</dbReference>
<evidence type="ECO:0000256" key="8">
    <source>
        <dbReference type="ARBA" id="ARBA00012841"/>
    </source>
</evidence>
<dbReference type="InterPro" id="IPR007194">
    <property type="entry name" value="TRAPP_component"/>
</dbReference>
<dbReference type="SUPFAM" id="SSF54999">
    <property type="entry name" value="Ribosomal protein S10"/>
    <property type="match status" value="1"/>
</dbReference>
<dbReference type="Gene3D" id="6.10.30.30">
    <property type="match status" value="1"/>
</dbReference>
<dbReference type="GO" id="GO:0030036">
    <property type="term" value="P:actin cytoskeleton organization"/>
    <property type="evidence" value="ECO:0007669"/>
    <property type="project" value="InterPro"/>
</dbReference>
<dbReference type="Gene3D" id="3.30.930.10">
    <property type="entry name" value="Bira Bifunctional Protein, Domain 2"/>
    <property type="match status" value="1"/>
</dbReference>
<dbReference type="InterPro" id="IPR010472">
    <property type="entry name" value="FH3_dom"/>
</dbReference>
<dbReference type="Pfam" id="PF01336">
    <property type="entry name" value="tRNA_anti-codon"/>
    <property type="match status" value="1"/>
</dbReference>
<dbReference type="Proteomes" id="UP001175271">
    <property type="component" value="Unassembled WGS sequence"/>
</dbReference>
<dbReference type="InterPro" id="IPR006195">
    <property type="entry name" value="aa-tRNA-synth_II"/>
</dbReference>
<comment type="similarity">
    <text evidence="7">Belongs to the VPS37 family.</text>
</comment>
<evidence type="ECO:0000259" key="30">
    <source>
        <dbReference type="PROSITE" id="PS51232"/>
    </source>
</evidence>
<dbReference type="InterPro" id="IPR016024">
    <property type="entry name" value="ARM-type_fold"/>
</dbReference>
<dbReference type="SUPFAM" id="SSF48371">
    <property type="entry name" value="ARM repeat"/>
    <property type="match status" value="1"/>
</dbReference>
<dbReference type="CDD" id="cd04320">
    <property type="entry name" value="AspRS_cyto_N"/>
    <property type="match status" value="1"/>
</dbReference>
<dbReference type="InterPro" id="IPR015425">
    <property type="entry name" value="FH2_Formin"/>
</dbReference>
<dbReference type="InterPro" id="IPR042201">
    <property type="entry name" value="FH2_Formin_sf"/>
</dbReference>
<keyword evidence="13" id="KW-0547">Nucleotide-binding</keyword>
<comment type="subcellular location">
    <subcellularLocation>
        <location evidence="4">Cytoplasm</location>
    </subcellularLocation>
    <subcellularLocation>
        <location evidence="3">Endoplasmic reticulum</location>
    </subcellularLocation>
    <subcellularLocation>
        <location evidence="1">Endosome</location>
    </subcellularLocation>
    <subcellularLocation>
        <location evidence="2">Golgi apparatus</location>
        <location evidence="2">cis-Golgi network</location>
    </subcellularLocation>
</comment>
<evidence type="ECO:0000256" key="2">
    <source>
        <dbReference type="ARBA" id="ARBA00004222"/>
    </source>
</evidence>
<dbReference type="SMART" id="SM01403">
    <property type="entry name" value="Ribosomal_S10"/>
    <property type="match status" value="1"/>
</dbReference>
<dbReference type="GO" id="GO:0003779">
    <property type="term" value="F:actin binding"/>
    <property type="evidence" value="ECO:0007669"/>
    <property type="project" value="InterPro"/>
</dbReference>
<dbReference type="InterPro" id="IPR016721">
    <property type="entry name" value="Bet3"/>
</dbReference>
<evidence type="ECO:0000256" key="5">
    <source>
        <dbReference type="ARBA" id="ARBA00005312"/>
    </source>
</evidence>
<feature type="domain" description="VPS37 C-terminal" evidence="31">
    <location>
        <begin position="2101"/>
        <end position="2190"/>
    </location>
</feature>
<dbReference type="InterPro" id="IPR036838">
    <property type="entry name" value="Ribosomal_uS10_dom_sf"/>
</dbReference>
<evidence type="ECO:0000256" key="16">
    <source>
        <dbReference type="ARBA" id="ARBA00022840"/>
    </source>
</evidence>
<dbReference type="EC" id="6.1.1.12" evidence="8"/>
<dbReference type="Pfam" id="PF06371">
    <property type="entry name" value="Drf_GBD"/>
    <property type="match status" value="1"/>
</dbReference>
<keyword evidence="22" id="KW-0030">Aminoacyl-tRNA synthetase</keyword>
<comment type="similarity">
    <text evidence="6">Belongs to the TRAPP small subunits family. BET3 subfamily.</text>
</comment>
<evidence type="ECO:0000256" key="17">
    <source>
        <dbReference type="ARBA" id="ARBA00022892"/>
    </source>
</evidence>
<evidence type="ECO:0000256" key="7">
    <source>
        <dbReference type="ARBA" id="ARBA00007617"/>
    </source>
</evidence>
<evidence type="ECO:0000256" key="1">
    <source>
        <dbReference type="ARBA" id="ARBA00004177"/>
    </source>
</evidence>
<dbReference type="CDD" id="cd00776">
    <property type="entry name" value="AsxRS_core"/>
    <property type="match status" value="1"/>
</dbReference>
<dbReference type="InterPro" id="IPR012340">
    <property type="entry name" value="NA-bd_OB-fold"/>
</dbReference>
<evidence type="ECO:0000256" key="6">
    <source>
        <dbReference type="ARBA" id="ARBA00006218"/>
    </source>
</evidence>
<dbReference type="InterPro" id="IPR010473">
    <property type="entry name" value="GTPase-bd"/>
</dbReference>
<dbReference type="GO" id="GO:0005829">
    <property type="term" value="C:cytosol"/>
    <property type="evidence" value="ECO:0007669"/>
    <property type="project" value="TreeGrafter"/>
</dbReference>
<evidence type="ECO:0000256" key="21">
    <source>
        <dbReference type="ARBA" id="ARBA00023034"/>
    </source>
</evidence>
<feature type="region of interest" description="Disordered" evidence="28">
    <location>
        <begin position="1525"/>
        <end position="1562"/>
    </location>
</feature>
<dbReference type="GO" id="GO:0006422">
    <property type="term" value="P:aspartyl-tRNA aminoacylation"/>
    <property type="evidence" value="ECO:0007669"/>
    <property type="project" value="InterPro"/>
</dbReference>
<comment type="similarity">
    <text evidence="5">Belongs to the class-II aminoacyl-tRNA synthetase family. Type 2 subfamily.</text>
</comment>
<keyword evidence="10 26" id="KW-0813">Transport</keyword>
<name>A0AA39I376_9BILA</name>
<dbReference type="GO" id="GO:0030008">
    <property type="term" value="C:TRAPP complex"/>
    <property type="evidence" value="ECO:0007669"/>
    <property type="project" value="InterPro"/>
</dbReference>
<dbReference type="InterPro" id="IPR004364">
    <property type="entry name" value="Aa-tRNA-synt_II"/>
</dbReference>
<evidence type="ECO:0000256" key="22">
    <source>
        <dbReference type="ARBA" id="ARBA00023146"/>
    </source>
</evidence>
<evidence type="ECO:0000256" key="14">
    <source>
        <dbReference type="ARBA" id="ARBA00022753"/>
    </source>
</evidence>
<dbReference type="Pfam" id="PF02181">
    <property type="entry name" value="FH2"/>
    <property type="match status" value="1"/>
</dbReference>
<protein>
    <recommendedName>
        <fullName evidence="9">Aspartate--tRNA ligase, cytoplasmic</fullName>
        <ecNumber evidence="8">6.1.1.12</ecNumber>
    </recommendedName>
    <alternativeName>
        <fullName evidence="24">Aspartyl-tRNA synthetase</fullName>
    </alternativeName>
</protein>
<dbReference type="PRINTS" id="PR01042">
    <property type="entry name" value="TRNASYNTHASP"/>
</dbReference>
<feature type="domain" description="FH2" evidence="32">
    <location>
        <begin position="1099"/>
        <end position="1486"/>
    </location>
</feature>
<dbReference type="NCBIfam" id="TIGR00458">
    <property type="entry name" value="aspS_nondisc"/>
    <property type="match status" value="1"/>
</dbReference>
<evidence type="ECO:0000256" key="19">
    <source>
        <dbReference type="ARBA" id="ARBA00022927"/>
    </source>
</evidence>
<dbReference type="Gene3D" id="1.20.58.2220">
    <property type="entry name" value="Formin, FH2 domain"/>
    <property type="match status" value="1"/>
</dbReference>
<feature type="domain" description="GBD/FH3" evidence="30">
    <location>
        <begin position="498"/>
        <end position="894"/>
    </location>
</feature>